<dbReference type="Gene3D" id="3.10.450.530">
    <property type="entry name" value="Ribonuclease toxin, BrnT, of type II toxin-antitoxin system"/>
    <property type="match status" value="1"/>
</dbReference>
<name>A0A7X4KBC8_9BURK</name>
<dbReference type="RefSeq" id="WP_161012766.1">
    <property type="nucleotide sequence ID" value="NZ_WWCK01000002.1"/>
</dbReference>
<protein>
    <recommendedName>
        <fullName evidence="3">BrnA antitoxin of type II toxin-antitoxin system</fullName>
    </recommendedName>
</protein>
<dbReference type="AlphaFoldDB" id="A0A7X4KBC8"/>
<proteinExistence type="predicted"/>
<reference evidence="1 2" key="1">
    <citation type="submission" date="2019-12" db="EMBL/GenBank/DDBJ databases">
        <title>Novel species isolated from a subtropical stream in China.</title>
        <authorList>
            <person name="Lu H."/>
        </authorList>
    </citation>
    <scope>NUCLEOTIDE SEQUENCE [LARGE SCALE GENOMIC DNA]</scope>
    <source>
        <strain evidence="1 2">FT55W</strain>
    </source>
</reference>
<comment type="caution">
    <text evidence="1">The sequence shown here is derived from an EMBL/GenBank/DDBJ whole genome shotgun (WGS) entry which is preliminary data.</text>
</comment>
<gene>
    <name evidence="1" type="ORF">GTP45_04815</name>
</gene>
<evidence type="ECO:0000313" key="2">
    <source>
        <dbReference type="Proteomes" id="UP000450012"/>
    </source>
</evidence>
<dbReference type="InterPro" id="IPR038573">
    <property type="entry name" value="BrnT_sf"/>
</dbReference>
<sequence length="90" mass="10426">MRFEWDSRKAKANLRVHGVSFITFRLDFDSISYFEQLGQQYGLSAEEMMYMYLRHIAGSGYKANLGILTLKEREELKKSLEAEGDLPLEG</sequence>
<keyword evidence="2" id="KW-1185">Reference proteome</keyword>
<organism evidence="1 2">
    <name type="scientific">Duganella rivi</name>
    <dbReference type="NCBI Taxonomy" id="2666083"/>
    <lineage>
        <taxon>Bacteria</taxon>
        <taxon>Pseudomonadati</taxon>
        <taxon>Pseudomonadota</taxon>
        <taxon>Betaproteobacteria</taxon>
        <taxon>Burkholderiales</taxon>
        <taxon>Oxalobacteraceae</taxon>
        <taxon>Telluria group</taxon>
        <taxon>Duganella</taxon>
    </lineage>
</organism>
<evidence type="ECO:0008006" key="3">
    <source>
        <dbReference type="Google" id="ProtNLM"/>
    </source>
</evidence>
<dbReference type="Proteomes" id="UP000450012">
    <property type="component" value="Unassembled WGS sequence"/>
</dbReference>
<evidence type="ECO:0000313" key="1">
    <source>
        <dbReference type="EMBL" id="MYM66158.1"/>
    </source>
</evidence>
<accession>A0A7X4KBC8</accession>
<dbReference type="EMBL" id="WWCK01000002">
    <property type="protein sequence ID" value="MYM66158.1"/>
    <property type="molecule type" value="Genomic_DNA"/>
</dbReference>